<feature type="region of interest" description="Disordered" evidence="2">
    <location>
        <begin position="508"/>
        <end position="802"/>
    </location>
</feature>
<dbReference type="PANTHER" id="PTHR31962">
    <property type="entry name" value="SPHINGOLIPID LONG CHAIN BASE-RESPONSIVE PROTEIN PIL1"/>
    <property type="match status" value="1"/>
</dbReference>
<reference evidence="3 4" key="1">
    <citation type="submission" date="2017-03" db="EMBL/GenBank/DDBJ databases">
        <title>Widespread Adenine N6-methylation of Active Genes in Fungi.</title>
        <authorList>
            <consortium name="DOE Joint Genome Institute"/>
            <person name="Mondo S.J."/>
            <person name="Dannebaum R.O."/>
            <person name="Kuo R.C."/>
            <person name="Louie K.B."/>
            <person name="Bewick A.J."/>
            <person name="Labutti K."/>
            <person name="Haridas S."/>
            <person name="Kuo A."/>
            <person name="Salamov A."/>
            <person name="Ahrendt S.R."/>
            <person name="Lau R."/>
            <person name="Bowen B.P."/>
            <person name="Lipzen A."/>
            <person name="Sullivan W."/>
            <person name="Andreopoulos W.B."/>
            <person name="Clum A."/>
            <person name="Lindquist E."/>
            <person name="Daum C."/>
            <person name="Northen T.R."/>
            <person name="Ramamoorthy G."/>
            <person name="Schmitz R.J."/>
            <person name="Gryganskyi A."/>
            <person name="Culley D."/>
            <person name="Magnuson J."/>
            <person name="James T.Y."/>
            <person name="O'Malley M.A."/>
            <person name="Stajich J.E."/>
            <person name="Spatafora J.W."/>
            <person name="Visel A."/>
            <person name="Grigoriev I.V."/>
        </authorList>
    </citation>
    <scope>NUCLEOTIDE SEQUENCE [LARGE SCALE GENOMIC DNA]</scope>
    <source>
        <strain evidence="3 4">NRRL Y-17943</strain>
    </source>
</reference>
<comment type="caution">
    <text evidence="3">The sequence shown here is derived from an EMBL/GenBank/DDBJ whole genome shotgun (WGS) entry which is preliminary data.</text>
</comment>
<dbReference type="GeneID" id="33560871"/>
<feature type="region of interest" description="Disordered" evidence="2">
    <location>
        <begin position="1"/>
        <end position="57"/>
    </location>
</feature>
<dbReference type="Gene3D" id="1.20.1270.60">
    <property type="entry name" value="Arfaptin homology (AH) domain/BAR domain"/>
    <property type="match status" value="1"/>
</dbReference>
<dbReference type="AlphaFoldDB" id="A0A1Y1UJN5"/>
<name>A0A1Y1UJN5_9TREE</name>
<dbReference type="InterPro" id="IPR028245">
    <property type="entry name" value="PIL1/LSP1"/>
</dbReference>
<dbReference type="GO" id="GO:0006897">
    <property type="term" value="P:endocytosis"/>
    <property type="evidence" value="ECO:0007669"/>
    <property type="project" value="TreeGrafter"/>
</dbReference>
<dbReference type="InParanoid" id="A0A1Y1UJN5"/>
<evidence type="ECO:0000256" key="2">
    <source>
        <dbReference type="SAM" id="MobiDB-lite"/>
    </source>
</evidence>
<dbReference type="GO" id="GO:0070941">
    <property type="term" value="P:eisosome assembly"/>
    <property type="evidence" value="ECO:0007669"/>
    <property type="project" value="TreeGrafter"/>
</dbReference>
<dbReference type="RefSeq" id="XP_021872180.1">
    <property type="nucleotide sequence ID" value="XM_022019062.1"/>
</dbReference>
<keyword evidence="1" id="KW-0175">Coiled coil</keyword>
<dbReference type="GO" id="GO:0008289">
    <property type="term" value="F:lipid binding"/>
    <property type="evidence" value="ECO:0007669"/>
    <property type="project" value="TreeGrafter"/>
</dbReference>
<dbReference type="PANTHER" id="PTHR31962:SF6">
    <property type="entry name" value="EISOSOME COMPONENT PIL1-DOMAIN-CONTAINING PROTEIN"/>
    <property type="match status" value="1"/>
</dbReference>
<feature type="compositionally biased region" description="Gly residues" evidence="2">
    <location>
        <begin position="720"/>
        <end position="729"/>
    </location>
</feature>
<protein>
    <submittedName>
        <fullName evidence="3">Eisosome component PIL1-domain-containing protein</fullName>
    </submittedName>
</protein>
<feature type="region of interest" description="Disordered" evidence="2">
    <location>
        <begin position="411"/>
        <end position="430"/>
    </location>
</feature>
<feature type="compositionally biased region" description="Low complexity" evidence="2">
    <location>
        <begin position="597"/>
        <end position="608"/>
    </location>
</feature>
<feature type="compositionally biased region" description="Low complexity" evidence="2">
    <location>
        <begin position="740"/>
        <end position="753"/>
    </location>
</feature>
<accession>A0A1Y1UJN5</accession>
<dbReference type="STRING" id="4999.A0A1Y1UJN5"/>
<feature type="coiled-coil region" evidence="1">
    <location>
        <begin position="160"/>
        <end position="225"/>
    </location>
</feature>
<feature type="compositionally biased region" description="Polar residues" evidence="2">
    <location>
        <begin position="689"/>
        <end position="707"/>
    </location>
</feature>
<sequence>MSGARNTSGKFSLGSFGRKVSGLGDGQTSPARTTHGGGHNHEYSDDASPSSGGAGAGFDGLGKKLGKSIAHQSLLPGLGNQDLRALQDIITTEKGVLQAADKIGQETAKAAAALPPYGSDEGPDLQDVLTQSSTLLGQVANAFAVYTEHSISIRGCFKRIREKEEGLEELRRRRKTTGNKAETAEKKLAKMGPENKALPQQTELLDRLRTEIRQLDSDIVVEESKVGDFKRQMVKEAMSYKFGGLEELGEKLCIVGELGKLLIEEVPLEETPPGYGRAPYSGYNKTENAVNEANKCLASVKFSAGSVGPKPPGLPPHHPIGSLHGHSPDPGHVAAAEQFEHPHSPNDPMHQPVDFKGKGRDFSLDEANPYGGFDNPYDRGTGRYPRTDQGATPNEASNQGGQVFWQGPTEEALKAHSAQQESGHDYEYDQQRQMDAEHAAWQGGNVPQVPVVQEPTPEAGHPQTEESVPVLGAPASEYNVQEQISNLPPGAAAASTLQRPWEPLNVRKDRAHSPTPVTLQDGPAPPAEDSQESRPRPVSQDPLSGIGALMTSTDIDEHDHHESIPEPKPEQRSSLEAHRIPAPPSDSGSRAGFHTPAGGEAQEGGNAEYFPTPSQLPVPPRIGSPARSSSPLPRSSSPAPSHSQQGSITSPIAASYAPTTGGGKISAAAFRRPKPRTSDEVSRADDSPISPTYANGNTAFPSSSTASPGRRLPVPPGAQSNGGGTGIGMGIPPASPSALPPVVAAGLPVAGGPETPIEANFALPASPPQVSTSRLDPRHSGNFADVQGESSPPPTYHDESLR</sequence>
<feature type="compositionally biased region" description="Polar residues" evidence="2">
    <location>
        <begin position="389"/>
        <end position="401"/>
    </location>
</feature>
<proteinExistence type="predicted"/>
<feature type="compositionally biased region" description="Basic and acidic residues" evidence="2">
    <location>
        <begin position="676"/>
        <end position="686"/>
    </location>
</feature>
<organism evidence="3 4">
    <name type="scientific">Kockovaella imperatae</name>
    <dbReference type="NCBI Taxonomy" id="4999"/>
    <lineage>
        <taxon>Eukaryota</taxon>
        <taxon>Fungi</taxon>
        <taxon>Dikarya</taxon>
        <taxon>Basidiomycota</taxon>
        <taxon>Agaricomycotina</taxon>
        <taxon>Tremellomycetes</taxon>
        <taxon>Tremellales</taxon>
        <taxon>Cuniculitremaceae</taxon>
        <taxon>Kockovaella</taxon>
    </lineage>
</organism>
<dbReference type="OrthoDB" id="5599269at2759"/>
<feature type="compositionally biased region" description="Low complexity" evidence="2">
    <location>
        <begin position="623"/>
        <end position="647"/>
    </location>
</feature>
<dbReference type="Pfam" id="PF13805">
    <property type="entry name" value="Pil1"/>
    <property type="match status" value="1"/>
</dbReference>
<feature type="region of interest" description="Disordered" evidence="2">
    <location>
        <begin position="369"/>
        <end position="402"/>
    </location>
</feature>
<evidence type="ECO:0000313" key="3">
    <source>
        <dbReference type="EMBL" id="ORX38258.1"/>
    </source>
</evidence>
<evidence type="ECO:0000256" key="1">
    <source>
        <dbReference type="SAM" id="Coils"/>
    </source>
</evidence>
<gene>
    <name evidence="3" type="ORF">BD324DRAFT_680012</name>
</gene>
<feature type="region of interest" description="Disordered" evidence="2">
    <location>
        <begin position="306"/>
        <end position="326"/>
    </location>
</feature>
<dbReference type="GO" id="GO:0005886">
    <property type="term" value="C:plasma membrane"/>
    <property type="evidence" value="ECO:0007669"/>
    <property type="project" value="TreeGrafter"/>
</dbReference>
<feature type="compositionally biased region" description="Basic and acidic residues" evidence="2">
    <location>
        <begin position="555"/>
        <end position="579"/>
    </location>
</feature>
<dbReference type="Proteomes" id="UP000193218">
    <property type="component" value="Unassembled WGS sequence"/>
</dbReference>
<feature type="compositionally biased region" description="Pro residues" evidence="2">
    <location>
        <begin position="309"/>
        <end position="318"/>
    </location>
</feature>
<evidence type="ECO:0000313" key="4">
    <source>
        <dbReference type="Proteomes" id="UP000193218"/>
    </source>
</evidence>
<keyword evidence="4" id="KW-1185">Reference proteome</keyword>
<dbReference type="GO" id="GO:0036286">
    <property type="term" value="C:eisosome filament"/>
    <property type="evidence" value="ECO:0007669"/>
    <property type="project" value="TreeGrafter"/>
</dbReference>
<dbReference type="EMBL" id="NBSH01000004">
    <property type="protein sequence ID" value="ORX38258.1"/>
    <property type="molecule type" value="Genomic_DNA"/>
</dbReference>
<feature type="compositionally biased region" description="Polar residues" evidence="2">
    <location>
        <begin position="1"/>
        <end position="10"/>
    </location>
</feature>
<dbReference type="InterPro" id="IPR027267">
    <property type="entry name" value="AH/BAR_dom_sf"/>
</dbReference>